<organism evidence="3">
    <name type="scientific">bioreactor metagenome</name>
    <dbReference type="NCBI Taxonomy" id="1076179"/>
    <lineage>
        <taxon>unclassified sequences</taxon>
        <taxon>metagenomes</taxon>
        <taxon>ecological metagenomes</taxon>
    </lineage>
</organism>
<evidence type="ECO:0000256" key="1">
    <source>
        <dbReference type="ARBA" id="ARBA00010541"/>
    </source>
</evidence>
<protein>
    <recommendedName>
        <fullName evidence="2">PDZ domain-containing protein</fullName>
    </recommendedName>
</protein>
<dbReference type="PROSITE" id="PS50106">
    <property type="entry name" value="PDZ"/>
    <property type="match status" value="1"/>
</dbReference>
<comment type="caution">
    <text evidence="3">The sequence shown here is derived from an EMBL/GenBank/DDBJ whole genome shotgun (WGS) entry which is preliminary data.</text>
</comment>
<dbReference type="PANTHER" id="PTHR22939:SF129">
    <property type="entry name" value="SERINE PROTEASE HTRA2, MITOCHONDRIAL"/>
    <property type="match status" value="1"/>
</dbReference>
<proteinExistence type="inferred from homology"/>
<dbReference type="PANTHER" id="PTHR22939">
    <property type="entry name" value="SERINE PROTEASE FAMILY S1C HTRA-RELATED"/>
    <property type="match status" value="1"/>
</dbReference>
<comment type="similarity">
    <text evidence="1">Belongs to the peptidase S1C family.</text>
</comment>
<accession>A0A645IJ16</accession>
<dbReference type="SUPFAM" id="SSF50156">
    <property type="entry name" value="PDZ domain-like"/>
    <property type="match status" value="1"/>
</dbReference>
<dbReference type="EMBL" id="VSSQ01116246">
    <property type="protein sequence ID" value="MPN51285.1"/>
    <property type="molecule type" value="Genomic_DNA"/>
</dbReference>
<dbReference type="InterPro" id="IPR036034">
    <property type="entry name" value="PDZ_sf"/>
</dbReference>
<dbReference type="AlphaFoldDB" id="A0A645IJ16"/>
<dbReference type="Gene3D" id="2.30.42.10">
    <property type="match status" value="1"/>
</dbReference>
<dbReference type="Pfam" id="PF13180">
    <property type="entry name" value="PDZ_2"/>
    <property type="match status" value="1"/>
</dbReference>
<dbReference type="InterPro" id="IPR001478">
    <property type="entry name" value="PDZ"/>
</dbReference>
<name>A0A645IJ16_9ZZZZ</name>
<gene>
    <name evidence="3" type="ORF">SDC9_198928</name>
</gene>
<feature type="domain" description="PDZ" evidence="2">
    <location>
        <begin position="1"/>
        <end position="74"/>
    </location>
</feature>
<evidence type="ECO:0000313" key="3">
    <source>
        <dbReference type="EMBL" id="MPN51285.1"/>
    </source>
</evidence>
<evidence type="ECO:0000259" key="2">
    <source>
        <dbReference type="PROSITE" id="PS50106"/>
    </source>
</evidence>
<sequence>MLRTVIGIHAEEAVPESKEGIQGVYVKEVIRDSEAYISGLQPTDIIMEFNGEKIKYIKDMNRAIKKVTSEEIVKCKVFNNGQYKILDIKIKVNQK</sequence>
<reference evidence="3" key="1">
    <citation type="submission" date="2019-08" db="EMBL/GenBank/DDBJ databases">
        <authorList>
            <person name="Kucharzyk K."/>
            <person name="Murdoch R.W."/>
            <person name="Higgins S."/>
            <person name="Loffler F."/>
        </authorList>
    </citation>
    <scope>NUCLEOTIDE SEQUENCE</scope>
</reference>